<proteinExistence type="predicted"/>
<dbReference type="PANTHER" id="PTHR11839:SF12">
    <property type="entry name" value="ADP COMPOUNDS HYDROLASE NUDE"/>
    <property type="match status" value="1"/>
</dbReference>
<evidence type="ECO:0000256" key="1">
    <source>
        <dbReference type="ARBA" id="ARBA00001946"/>
    </source>
</evidence>
<protein>
    <submittedName>
        <fullName evidence="5">ADP compounds hydrolase NudE</fullName>
    </submittedName>
</protein>
<comment type="subunit">
    <text evidence="2">Homodimer.</text>
</comment>
<evidence type="ECO:0000313" key="5">
    <source>
        <dbReference type="EMBL" id="PPI87847.1"/>
    </source>
</evidence>
<dbReference type="InterPro" id="IPR000086">
    <property type="entry name" value="NUDIX_hydrolase_dom"/>
</dbReference>
<name>A0A2P5SZT4_9GAMM</name>
<organism evidence="5 6">
    <name type="scientific">Candidatus Pantoea edessiphila</name>
    <dbReference type="NCBI Taxonomy" id="2044610"/>
    <lineage>
        <taxon>Bacteria</taxon>
        <taxon>Pseudomonadati</taxon>
        <taxon>Pseudomonadota</taxon>
        <taxon>Gammaproteobacteria</taxon>
        <taxon>Enterobacterales</taxon>
        <taxon>Erwiniaceae</taxon>
        <taxon>Pantoea</taxon>
    </lineage>
</organism>
<dbReference type="PROSITE" id="PS00893">
    <property type="entry name" value="NUDIX_BOX"/>
    <property type="match status" value="1"/>
</dbReference>
<dbReference type="Proteomes" id="UP000296153">
    <property type="component" value="Unassembled WGS sequence"/>
</dbReference>
<evidence type="ECO:0000256" key="3">
    <source>
        <dbReference type="ARBA" id="ARBA00022801"/>
    </source>
</evidence>
<dbReference type="GO" id="GO:0019144">
    <property type="term" value="F:ADP-sugar diphosphatase activity"/>
    <property type="evidence" value="ECO:0007669"/>
    <property type="project" value="TreeGrafter"/>
</dbReference>
<dbReference type="PROSITE" id="PS51462">
    <property type="entry name" value="NUDIX"/>
    <property type="match status" value="1"/>
</dbReference>
<dbReference type="GO" id="GO:0006753">
    <property type="term" value="P:nucleoside phosphate metabolic process"/>
    <property type="evidence" value="ECO:0007669"/>
    <property type="project" value="TreeGrafter"/>
</dbReference>
<gene>
    <name evidence="5" type="ORF">CRV12_02520</name>
</gene>
<dbReference type="OrthoDB" id="9806150at2"/>
<dbReference type="GO" id="GO:0005829">
    <property type="term" value="C:cytosol"/>
    <property type="evidence" value="ECO:0007669"/>
    <property type="project" value="TreeGrafter"/>
</dbReference>
<dbReference type="Pfam" id="PF00293">
    <property type="entry name" value="NUDIX"/>
    <property type="match status" value="1"/>
</dbReference>
<dbReference type="EMBL" id="PDKT01000003">
    <property type="protein sequence ID" value="PPI87847.1"/>
    <property type="molecule type" value="Genomic_DNA"/>
</dbReference>
<dbReference type="GO" id="GO:0019693">
    <property type="term" value="P:ribose phosphate metabolic process"/>
    <property type="evidence" value="ECO:0007669"/>
    <property type="project" value="TreeGrafter"/>
</dbReference>
<feature type="domain" description="Nudix hydrolase" evidence="4">
    <location>
        <begin position="44"/>
        <end position="171"/>
    </location>
</feature>
<dbReference type="Gene3D" id="3.90.79.10">
    <property type="entry name" value="Nucleoside Triphosphate Pyrophosphohydrolase"/>
    <property type="match status" value="1"/>
</dbReference>
<reference evidence="5 6" key="1">
    <citation type="journal article" date="2018" name="Genome Biol. Evol.">
        <title>Cladogenesis and Genomic Streamlining in Extracellular Endosymbionts of Tropical Stink Bugs.</title>
        <authorList>
            <person name="Otero-Bravo A."/>
            <person name="Goffredi S."/>
            <person name="Sabree Z.L."/>
        </authorList>
    </citation>
    <scope>NUCLEOTIDE SEQUENCE [LARGE SCALE GENOMIC DNA]</scope>
    <source>
        <strain evidence="5 6">SoEE</strain>
    </source>
</reference>
<dbReference type="SUPFAM" id="SSF55811">
    <property type="entry name" value="Nudix"/>
    <property type="match status" value="1"/>
</dbReference>
<comment type="caution">
    <text evidence="5">The sequence shown here is derived from an EMBL/GenBank/DDBJ whole genome shotgun (WGS) entry which is preliminary data.</text>
</comment>
<dbReference type="AlphaFoldDB" id="A0A2P5SZT4"/>
<dbReference type="PANTHER" id="PTHR11839">
    <property type="entry name" value="UDP/ADP-SUGAR PYROPHOSPHATASE"/>
    <property type="match status" value="1"/>
</dbReference>
<evidence type="ECO:0000259" key="4">
    <source>
        <dbReference type="PROSITE" id="PS51462"/>
    </source>
</evidence>
<dbReference type="RefSeq" id="WP_136131092.1">
    <property type="nucleotide sequence ID" value="NZ_PDKT01000003.1"/>
</dbReference>
<keyword evidence="3 5" id="KW-0378">Hydrolase</keyword>
<dbReference type="InterPro" id="IPR015797">
    <property type="entry name" value="NUDIX_hydrolase-like_dom_sf"/>
</dbReference>
<dbReference type="NCBIfam" id="NF008736">
    <property type="entry name" value="PRK11762.1"/>
    <property type="match status" value="1"/>
</dbReference>
<sequence length="187" mass="21445">MKKIKKPKIINVKTVAYSKLFKIQSVDLIFNNGKHRVYERIKSSNLETVIIVPVINNHLILIQEYAVSLEDYTLGFPKGLINSGESIQEAANRELKEEIGFGSTKLEIVGKLTIAPSYLYSINNIVLAEDLYEKKLQGDEPEFMIKHQWPIDKMMKLLTEPSFCEARNVSALFLIRESLIKKGRINY</sequence>
<accession>A0A2P5SZT4</accession>
<evidence type="ECO:0000313" key="6">
    <source>
        <dbReference type="Proteomes" id="UP000296153"/>
    </source>
</evidence>
<dbReference type="InterPro" id="IPR020084">
    <property type="entry name" value="NUDIX_hydrolase_CS"/>
</dbReference>
<dbReference type="FunFam" id="3.90.79.10:FF:000006">
    <property type="entry name" value="ADP compounds hydrolase NudE"/>
    <property type="match status" value="1"/>
</dbReference>
<evidence type="ECO:0000256" key="2">
    <source>
        <dbReference type="ARBA" id="ARBA00011738"/>
    </source>
</evidence>
<comment type="cofactor">
    <cofactor evidence="1">
        <name>Mg(2+)</name>
        <dbReference type="ChEBI" id="CHEBI:18420"/>
    </cofactor>
</comment>